<dbReference type="RefSeq" id="XP_030065720.1">
    <property type="nucleotide sequence ID" value="XM_030209860.1"/>
</dbReference>
<evidence type="ECO:0000256" key="5">
    <source>
        <dbReference type="ARBA" id="ARBA00023163"/>
    </source>
</evidence>
<evidence type="ECO:0000313" key="10">
    <source>
        <dbReference type="Proteomes" id="UP000515156"/>
    </source>
</evidence>
<dbReference type="Proteomes" id="UP000515156">
    <property type="component" value="Chromosome 7"/>
</dbReference>
<dbReference type="AlphaFoldDB" id="A0A6P7YR66"/>
<dbReference type="PANTHER" id="PTHR10015">
    <property type="entry name" value="HEAT SHOCK TRANSCRIPTION FACTOR"/>
    <property type="match status" value="1"/>
</dbReference>
<comment type="similarity">
    <text evidence="2 7">Belongs to the HSF family.</text>
</comment>
<dbReference type="FunFam" id="1.10.10.10:FF:000349">
    <property type="entry name" value="Heat shock transcription factor, Y-linked"/>
    <property type="match status" value="1"/>
</dbReference>
<evidence type="ECO:0000256" key="7">
    <source>
        <dbReference type="RuleBase" id="RU004020"/>
    </source>
</evidence>
<dbReference type="InterPro" id="IPR036390">
    <property type="entry name" value="WH_DNA-bd_sf"/>
</dbReference>
<dbReference type="GO" id="GO:0005634">
    <property type="term" value="C:nucleus"/>
    <property type="evidence" value="ECO:0007669"/>
    <property type="project" value="UniProtKB-SubCell"/>
</dbReference>
<evidence type="ECO:0000256" key="4">
    <source>
        <dbReference type="ARBA" id="ARBA00023125"/>
    </source>
</evidence>
<keyword evidence="3" id="KW-0805">Transcription regulation</keyword>
<keyword evidence="6" id="KW-0539">Nucleus</keyword>
<dbReference type="InterPro" id="IPR036388">
    <property type="entry name" value="WH-like_DNA-bd_sf"/>
</dbReference>
<feature type="compositionally biased region" description="Polar residues" evidence="8">
    <location>
        <begin position="185"/>
        <end position="205"/>
    </location>
</feature>
<dbReference type="PANTHER" id="PTHR10015:SF336">
    <property type="entry name" value="HEAT SHOCK TRANSCRIPTION FACTOR, Y-LINKED"/>
    <property type="match status" value="1"/>
</dbReference>
<name>A0A6P7YR66_9AMPH</name>
<feature type="region of interest" description="Disordered" evidence="8">
    <location>
        <begin position="179"/>
        <end position="223"/>
    </location>
</feature>
<dbReference type="Gene3D" id="1.10.10.10">
    <property type="entry name" value="Winged helix-like DNA-binding domain superfamily/Winged helix DNA-binding domain"/>
    <property type="match status" value="1"/>
</dbReference>
<dbReference type="SUPFAM" id="SSF46785">
    <property type="entry name" value="Winged helix' DNA-binding domain"/>
    <property type="match status" value="1"/>
</dbReference>
<evidence type="ECO:0000256" key="3">
    <source>
        <dbReference type="ARBA" id="ARBA00023015"/>
    </source>
</evidence>
<dbReference type="GO" id="GO:0043565">
    <property type="term" value="F:sequence-specific DNA binding"/>
    <property type="evidence" value="ECO:0007669"/>
    <property type="project" value="InterPro"/>
</dbReference>
<keyword evidence="10" id="KW-1185">Reference proteome</keyword>
<evidence type="ECO:0000259" key="9">
    <source>
        <dbReference type="SMART" id="SM00415"/>
    </source>
</evidence>
<dbReference type="GO" id="GO:0003700">
    <property type="term" value="F:DNA-binding transcription factor activity"/>
    <property type="evidence" value="ECO:0007669"/>
    <property type="project" value="InterPro"/>
</dbReference>
<sequence>MEFLEENSYEAMAEGQPLPRKLPHNGQGRSVAEVGENSLLCLSFPKKMWKIVESEEFKSIRWSDNGECVVIDEELFKMEILERRGPLRIFETDSMKSFIRQLNLYGFSKIRQNQKSVSLTSSQTGKIKTNTRTKFYHNPNFRRAFPHLVQRMKRRVGIKGNVLECDSLQFDSMAHGLKRRKTATTKESMSLIDSGSPSTGLQSPSAKEATQKSTQKKSMNDVDSRLNMSYSIPPILAKEKNLADHAMQNCTHSHSVDRSVDLSATSSAYQFLPTTSAAAFEHIMGLQHLHCSYPHSPSMNAQLTTLLSFFNPWFSMSLLAAASSVHLTGTAHQQLSSASQVCPTCNCCGSSEQSSGYEFMNSEESEFP</sequence>
<keyword evidence="4" id="KW-0238">DNA-binding</keyword>
<gene>
    <name evidence="11" type="primary">LOC115474407</name>
</gene>
<dbReference type="InParanoid" id="A0A6P7YR66"/>
<evidence type="ECO:0000313" key="11">
    <source>
        <dbReference type="RefSeq" id="XP_030065720.1"/>
    </source>
</evidence>
<evidence type="ECO:0000256" key="2">
    <source>
        <dbReference type="ARBA" id="ARBA00006403"/>
    </source>
</evidence>
<dbReference type="InterPro" id="IPR000232">
    <property type="entry name" value="HSF_DNA-bd"/>
</dbReference>
<dbReference type="Pfam" id="PF00447">
    <property type="entry name" value="HSF_DNA-bind"/>
    <property type="match status" value="1"/>
</dbReference>
<proteinExistence type="inferred from homology"/>
<reference evidence="11" key="1">
    <citation type="submission" date="2025-08" db="UniProtKB">
        <authorList>
            <consortium name="RefSeq"/>
        </authorList>
    </citation>
    <scope>IDENTIFICATION</scope>
</reference>
<protein>
    <submittedName>
        <fullName evidence="11">Heat shock transcription factor, Y-linked-like</fullName>
    </submittedName>
</protein>
<dbReference type="OrthoDB" id="6418155at2759"/>
<dbReference type="GeneID" id="115474407"/>
<keyword evidence="5" id="KW-0804">Transcription</keyword>
<dbReference type="KEGG" id="muo:115474407"/>
<feature type="domain" description="HSF-type DNA-binding" evidence="9">
    <location>
        <begin position="44"/>
        <end position="155"/>
    </location>
</feature>
<dbReference type="SMART" id="SM00415">
    <property type="entry name" value="HSF"/>
    <property type="match status" value="1"/>
</dbReference>
<organism evidence="10 11">
    <name type="scientific">Microcaecilia unicolor</name>
    <dbReference type="NCBI Taxonomy" id="1415580"/>
    <lineage>
        <taxon>Eukaryota</taxon>
        <taxon>Metazoa</taxon>
        <taxon>Chordata</taxon>
        <taxon>Craniata</taxon>
        <taxon>Vertebrata</taxon>
        <taxon>Euteleostomi</taxon>
        <taxon>Amphibia</taxon>
        <taxon>Gymnophiona</taxon>
        <taxon>Siphonopidae</taxon>
        <taxon>Microcaecilia</taxon>
    </lineage>
</organism>
<comment type="subcellular location">
    <subcellularLocation>
        <location evidence="1">Nucleus</location>
    </subcellularLocation>
</comment>
<evidence type="ECO:0000256" key="1">
    <source>
        <dbReference type="ARBA" id="ARBA00004123"/>
    </source>
</evidence>
<accession>A0A6P7YR66</accession>
<evidence type="ECO:0000256" key="8">
    <source>
        <dbReference type="SAM" id="MobiDB-lite"/>
    </source>
</evidence>
<evidence type="ECO:0000256" key="6">
    <source>
        <dbReference type="ARBA" id="ARBA00023242"/>
    </source>
</evidence>